<evidence type="ECO:0000313" key="2">
    <source>
        <dbReference type="Proteomes" id="UP001143910"/>
    </source>
</evidence>
<evidence type="ECO:0000313" key="1">
    <source>
        <dbReference type="EMBL" id="KAJ2983511.1"/>
    </source>
</evidence>
<proteinExistence type="predicted"/>
<name>A0ACC1NY70_9HYPO</name>
<dbReference type="EMBL" id="JANJQO010000026">
    <property type="protein sequence ID" value="KAJ2983511.1"/>
    <property type="molecule type" value="Genomic_DNA"/>
</dbReference>
<protein>
    <submittedName>
        <fullName evidence="1">Uncharacterized protein</fullName>
    </submittedName>
</protein>
<reference evidence="1" key="1">
    <citation type="submission" date="2022-08" db="EMBL/GenBank/DDBJ databases">
        <title>Genome Sequence of Lecanicillium fungicola.</title>
        <authorList>
            <person name="Buettner E."/>
        </authorList>
    </citation>
    <scope>NUCLEOTIDE SEQUENCE</scope>
    <source>
        <strain evidence="1">Babe33</strain>
    </source>
</reference>
<accession>A0ACC1NY70</accession>
<organism evidence="1 2">
    <name type="scientific">Zarea fungicola</name>
    <dbReference type="NCBI Taxonomy" id="93591"/>
    <lineage>
        <taxon>Eukaryota</taxon>
        <taxon>Fungi</taxon>
        <taxon>Dikarya</taxon>
        <taxon>Ascomycota</taxon>
        <taxon>Pezizomycotina</taxon>
        <taxon>Sordariomycetes</taxon>
        <taxon>Hypocreomycetidae</taxon>
        <taxon>Hypocreales</taxon>
        <taxon>Cordycipitaceae</taxon>
        <taxon>Zarea</taxon>
    </lineage>
</organism>
<sequence length="352" mass="39070">MDGNGQPPWWAGRARYWKMTLSSTALTFALLATLVFVLRMYASKKARRHLRPDDVFMGLAVVFMWAETAAVLLKCYNGVGTPSTELSRDASYTLSLGSWLLAKFSVLSIVCCRLSIILFFRTVFGVYNSTRYILNFLAAFNAIWAIAALCVSIWSCSPVTYYWDKSTVGGSCVAPAVYSHESLAFSVLGLVLDLAILATPQPRIWQSHFNVRQKRAIAGILGVGVIVCIFSLLRCVQFAYFDTAHLSTSGNLETTWTFLENDISIICGCMPQLRPLFPGYLRDGGTEPSDVEHNARYSRNSHGIFTWGSKVKGVQTTITTNTTFGSRTQRQSRDPSQVELNAIEVETETIVS</sequence>
<keyword evidence="2" id="KW-1185">Reference proteome</keyword>
<dbReference type="Proteomes" id="UP001143910">
    <property type="component" value="Unassembled WGS sequence"/>
</dbReference>
<gene>
    <name evidence="1" type="ORF">NQ176_g626</name>
</gene>
<comment type="caution">
    <text evidence="1">The sequence shown here is derived from an EMBL/GenBank/DDBJ whole genome shotgun (WGS) entry which is preliminary data.</text>
</comment>